<dbReference type="HOGENOM" id="CLU_117669_0_0_3"/>
<dbReference type="NCBIfam" id="TIGR02664">
    <property type="entry name" value="nitr_red_assoc"/>
    <property type="match status" value="1"/>
</dbReference>
<evidence type="ECO:0008006" key="3">
    <source>
        <dbReference type="Google" id="ProtNLM"/>
    </source>
</evidence>
<dbReference type="AlphaFoldDB" id="F4Y357"/>
<dbReference type="InterPro" id="IPR013481">
    <property type="entry name" value="NarM"/>
</dbReference>
<dbReference type="eggNOG" id="ENOG502ZV3X">
    <property type="taxonomic scope" value="Bacteria"/>
</dbReference>
<organism evidence="1 2">
    <name type="scientific">Moorena producens 3L</name>
    <dbReference type="NCBI Taxonomy" id="489825"/>
    <lineage>
        <taxon>Bacteria</taxon>
        <taxon>Bacillati</taxon>
        <taxon>Cyanobacteriota</taxon>
        <taxon>Cyanophyceae</taxon>
        <taxon>Coleofasciculales</taxon>
        <taxon>Coleofasciculaceae</taxon>
        <taxon>Moorena</taxon>
    </lineage>
</organism>
<proteinExistence type="predicted"/>
<sequence>MNKIEKTMTNFFQFETDFVDSLRCIPMQVRMKLDTCGIKLNLSHWHQFNQHERQQLVEIPCTTTESIQKYGDYVQHLVINYTGKPASNLPVDPQAPWMNSQVIPSTVAEKAMEFGVVVTTQQWAALTPIQRFALIKLTRPSHENKNFLPALKEFQLVFVNR</sequence>
<keyword evidence="2" id="KW-1185">Reference proteome</keyword>
<evidence type="ECO:0000313" key="2">
    <source>
        <dbReference type="Proteomes" id="UP000003959"/>
    </source>
</evidence>
<gene>
    <name evidence="1" type="ORF">LYNGBM3L_72550</name>
</gene>
<name>F4Y357_9CYAN</name>
<dbReference type="Proteomes" id="UP000003959">
    <property type="component" value="Unassembled WGS sequence"/>
</dbReference>
<dbReference type="EMBL" id="GL890973">
    <property type="protein sequence ID" value="EGJ28533.1"/>
    <property type="molecule type" value="Genomic_DNA"/>
</dbReference>
<reference evidence="2" key="1">
    <citation type="journal article" date="2011" name="Proc. Natl. Acad. Sci. U.S.A.">
        <title>Genomic insights into the physiology and ecology of the marine filamentous cyanobacterium Lyngbya majuscula.</title>
        <authorList>
            <person name="Jones A.C."/>
            <person name="Monroe E.A."/>
            <person name="Podell S."/>
            <person name="Hess W.R."/>
            <person name="Klages S."/>
            <person name="Esquenazi E."/>
            <person name="Niessen S."/>
            <person name="Hoover H."/>
            <person name="Rothmann M."/>
            <person name="Lasken R.S."/>
            <person name="Yates J.R.III."/>
            <person name="Reinhardt R."/>
            <person name="Kube M."/>
            <person name="Burkart M.D."/>
            <person name="Allen E.E."/>
            <person name="Dorrestein P.C."/>
            <person name="Gerwick W.H."/>
            <person name="Gerwick L."/>
        </authorList>
    </citation>
    <scope>NUCLEOTIDE SEQUENCE [LARGE SCALE GENOMIC DNA]</scope>
    <source>
        <strain evidence="2">3L</strain>
    </source>
</reference>
<evidence type="ECO:0000313" key="1">
    <source>
        <dbReference type="EMBL" id="EGJ28533.1"/>
    </source>
</evidence>
<dbReference type="Pfam" id="PF09655">
    <property type="entry name" value="Nitr_red_assoc"/>
    <property type="match status" value="1"/>
</dbReference>
<protein>
    <recommendedName>
        <fullName evidence="3">Nitrate reductase associated protein</fullName>
    </recommendedName>
</protein>
<accession>F4Y357</accession>